<evidence type="ECO:0000313" key="1">
    <source>
        <dbReference type="EMBL" id="MFC7287433.1"/>
    </source>
</evidence>
<evidence type="ECO:0008006" key="3">
    <source>
        <dbReference type="Google" id="ProtNLM"/>
    </source>
</evidence>
<organism evidence="1 2">
    <name type="scientific">Herminiimonas glaciei</name>
    <dbReference type="NCBI Taxonomy" id="523788"/>
    <lineage>
        <taxon>Bacteria</taxon>
        <taxon>Pseudomonadati</taxon>
        <taxon>Pseudomonadota</taxon>
        <taxon>Betaproteobacteria</taxon>
        <taxon>Burkholderiales</taxon>
        <taxon>Oxalobacteraceae</taxon>
        <taxon>Herminiimonas</taxon>
    </lineage>
</organism>
<proteinExistence type="predicted"/>
<sequence>MATTTIAAFDDFLRDQVNLDSAITDTARRSRDWLMDRIHGFPVVDQFFPKLYNERDIFFGSFERRTKKRPLDDIDIMIGLHADGATYEEYGGKIFISTTNETSALFKLRFENSNYINSKRVINKFVNALSNIPQYGNAEIGRKGEAAVLSLNSYPWVYDLVPCFYTSPDVNGIEFYLIPDGDGNWQKTDPRIDRARVTRLERSRGKNLLDVIRLVKFWNRRPTMPSLPSYLLENMVLDYYEQSICNIYPDLEFRDVINYIRSAVYHSVFDPKGIQGDLNNVAWTERVEIATRCALDYAKALEAREFESKEDYRGSINKWREIFGPTFPTFG</sequence>
<dbReference type="EMBL" id="JBHTBU010000001">
    <property type="protein sequence ID" value="MFC7287433.1"/>
    <property type="molecule type" value="Genomic_DNA"/>
</dbReference>
<gene>
    <name evidence="1" type="ORF">ACFQPC_05220</name>
</gene>
<reference evidence="2" key="1">
    <citation type="journal article" date="2019" name="Int. J. Syst. Evol. Microbiol.">
        <title>The Global Catalogue of Microorganisms (GCM) 10K type strain sequencing project: providing services to taxonomists for standard genome sequencing and annotation.</title>
        <authorList>
            <consortium name="The Broad Institute Genomics Platform"/>
            <consortium name="The Broad Institute Genome Sequencing Center for Infectious Disease"/>
            <person name="Wu L."/>
            <person name="Ma J."/>
        </authorList>
    </citation>
    <scope>NUCLEOTIDE SEQUENCE [LARGE SCALE GENOMIC DNA]</scope>
    <source>
        <strain evidence="2">KACC 12508</strain>
    </source>
</reference>
<protein>
    <recommendedName>
        <fullName evidence="3">Nucleotidyltransferase</fullName>
    </recommendedName>
</protein>
<evidence type="ECO:0000313" key="2">
    <source>
        <dbReference type="Proteomes" id="UP001596542"/>
    </source>
</evidence>
<dbReference type="RefSeq" id="WP_124574089.1">
    <property type="nucleotide sequence ID" value="NZ_JBHTBU010000001.1"/>
</dbReference>
<name>A0ABW2I8V1_9BURK</name>
<accession>A0ABW2I8V1</accession>
<keyword evidence="2" id="KW-1185">Reference proteome</keyword>
<dbReference type="Proteomes" id="UP001596542">
    <property type="component" value="Unassembled WGS sequence"/>
</dbReference>
<comment type="caution">
    <text evidence="1">The sequence shown here is derived from an EMBL/GenBank/DDBJ whole genome shotgun (WGS) entry which is preliminary data.</text>
</comment>